<dbReference type="ESTHER" id="9actn-h5tp80">
    <property type="family name" value="Chlorophyllase"/>
</dbReference>
<dbReference type="Proteomes" id="UP000005038">
    <property type="component" value="Unassembled WGS sequence"/>
</dbReference>
<reference evidence="2" key="1">
    <citation type="submission" date="2012-02" db="EMBL/GenBank/DDBJ databases">
        <title>Whole genome shotgun sequence of Gordonia otitidis NBRC 100426.</title>
        <authorList>
            <person name="Yoshida I."/>
            <person name="Hosoyama A."/>
            <person name="Tsuchikane K."/>
            <person name="Katsumata H."/>
            <person name="Yamazaki S."/>
            <person name="Fujita N."/>
        </authorList>
    </citation>
    <scope>NUCLEOTIDE SEQUENCE [LARGE SCALE GENOMIC DNA]</scope>
    <source>
        <strain evidence="2">NBRC 100426</strain>
    </source>
</reference>
<dbReference type="RefSeq" id="WP_007239511.1">
    <property type="nucleotide sequence ID" value="NZ_BAFB01000152.1"/>
</dbReference>
<dbReference type="Gene3D" id="3.40.50.1820">
    <property type="entry name" value="alpha/beta hydrolase"/>
    <property type="match status" value="1"/>
</dbReference>
<dbReference type="EMBL" id="BAFB01000152">
    <property type="protein sequence ID" value="GAB35288.1"/>
    <property type="molecule type" value="Genomic_DNA"/>
</dbReference>
<dbReference type="PANTHER" id="PTHR33428:SF14">
    <property type="entry name" value="CARBOXYLESTERASE TYPE B DOMAIN-CONTAINING PROTEIN"/>
    <property type="match status" value="1"/>
</dbReference>
<feature type="region of interest" description="Disordered" evidence="1">
    <location>
        <begin position="1"/>
        <end position="22"/>
    </location>
</feature>
<dbReference type="Pfam" id="PF07224">
    <property type="entry name" value="Chlorophyllase"/>
    <property type="match status" value="1"/>
</dbReference>
<proteinExistence type="predicted"/>
<dbReference type="InterPro" id="IPR029058">
    <property type="entry name" value="AB_hydrolase_fold"/>
</dbReference>
<evidence type="ECO:0000313" key="3">
    <source>
        <dbReference type="Proteomes" id="UP000005038"/>
    </source>
</evidence>
<dbReference type="PANTHER" id="PTHR33428">
    <property type="entry name" value="CHLOROPHYLLASE-2, CHLOROPLASTIC"/>
    <property type="match status" value="1"/>
</dbReference>
<dbReference type="AlphaFoldDB" id="H5TP80"/>
<gene>
    <name evidence="2" type="ORF">GOOTI_152_00370</name>
</gene>
<dbReference type="SUPFAM" id="SSF53474">
    <property type="entry name" value="alpha/beta-Hydrolases"/>
    <property type="match status" value="1"/>
</dbReference>
<comment type="caution">
    <text evidence="2">The sequence shown here is derived from an EMBL/GenBank/DDBJ whole genome shotgun (WGS) entry which is preliminary data.</text>
</comment>
<name>H5TP80_GORO1</name>
<evidence type="ECO:0000313" key="2">
    <source>
        <dbReference type="EMBL" id="GAB35288.1"/>
    </source>
</evidence>
<accession>H5TP80</accession>
<sequence length="311" mass="32539">MARKKRISAKSPDKLAKQLARRGPHKVLRGDLGIVGMHGQVFTPADAGRYPAVAFGHGWLSSAKRYRDLLYHFASWGIVVAAPDDQKGVLASDVGLAADLRAAAAVVSNYSLGTGEVTVDRDRIGVIGHGFGAAAAVIAASDEQLLGQEALALRSVVALFPAPTTDALPKAAATATAPCLILTGARELDNVDANALALARDYAGDVALRTIPKATRADIVARPSIKSLIGLSAVDRKSHSTVRAISTGFLLYTLTGDPQYAGFTDPEAQIGKTTVVDVEEPPEERLDSVSRLFGAKSSGAGRQLLAKSPVR</sequence>
<dbReference type="OrthoDB" id="4772420at2"/>
<protein>
    <recommendedName>
        <fullName evidence="4">Alpha/beta hydrolase</fullName>
    </recommendedName>
</protein>
<keyword evidence="3" id="KW-1185">Reference proteome</keyword>
<dbReference type="STRING" id="1108044.GOOTI_152_00370"/>
<dbReference type="InterPro" id="IPR017395">
    <property type="entry name" value="Chlorophyllase-like"/>
</dbReference>
<organism evidence="2 3">
    <name type="scientific">Gordonia otitidis (strain DSM 44809 / CCUG 52243 / JCM 12355 / NBRC 100426 / IFM 10032)</name>
    <dbReference type="NCBI Taxonomy" id="1108044"/>
    <lineage>
        <taxon>Bacteria</taxon>
        <taxon>Bacillati</taxon>
        <taxon>Actinomycetota</taxon>
        <taxon>Actinomycetes</taxon>
        <taxon>Mycobacteriales</taxon>
        <taxon>Gordoniaceae</taxon>
        <taxon>Gordonia</taxon>
    </lineage>
</organism>
<evidence type="ECO:0008006" key="4">
    <source>
        <dbReference type="Google" id="ProtNLM"/>
    </source>
</evidence>
<evidence type="ECO:0000256" key="1">
    <source>
        <dbReference type="SAM" id="MobiDB-lite"/>
    </source>
</evidence>